<evidence type="ECO:0000256" key="1">
    <source>
        <dbReference type="ARBA" id="ARBA00004571"/>
    </source>
</evidence>
<evidence type="ECO:0000256" key="10">
    <source>
        <dbReference type="SAM" id="MobiDB-lite"/>
    </source>
</evidence>
<keyword evidence="7 8" id="KW-0998">Cell outer membrane</keyword>
<evidence type="ECO:0000259" key="13">
    <source>
        <dbReference type="Pfam" id="PF07715"/>
    </source>
</evidence>
<dbReference type="Pfam" id="PF07715">
    <property type="entry name" value="Plug"/>
    <property type="match status" value="1"/>
</dbReference>
<evidence type="ECO:0000256" key="11">
    <source>
        <dbReference type="SAM" id="SignalP"/>
    </source>
</evidence>
<dbReference type="AlphaFoldDB" id="A0A386HU27"/>
<dbReference type="SUPFAM" id="SSF49464">
    <property type="entry name" value="Carboxypeptidase regulatory domain-like"/>
    <property type="match status" value="1"/>
</dbReference>
<name>A0A386HU27_9BACT</name>
<dbReference type="InterPro" id="IPR012910">
    <property type="entry name" value="Plug_dom"/>
</dbReference>
<dbReference type="NCBIfam" id="TIGR04056">
    <property type="entry name" value="OMP_RagA_SusC"/>
    <property type="match status" value="1"/>
</dbReference>
<evidence type="ECO:0000256" key="9">
    <source>
        <dbReference type="RuleBase" id="RU003357"/>
    </source>
</evidence>
<evidence type="ECO:0000256" key="5">
    <source>
        <dbReference type="ARBA" id="ARBA00023077"/>
    </source>
</evidence>
<comment type="subcellular location">
    <subcellularLocation>
        <location evidence="1 8">Cell outer membrane</location>
        <topology evidence="1 8">Multi-pass membrane protein</topology>
    </subcellularLocation>
</comment>
<dbReference type="GO" id="GO:0009279">
    <property type="term" value="C:cell outer membrane"/>
    <property type="evidence" value="ECO:0007669"/>
    <property type="project" value="UniProtKB-SubCell"/>
</dbReference>
<proteinExistence type="inferred from homology"/>
<evidence type="ECO:0000256" key="4">
    <source>
        <dbReference type="ARBA" id="ARBA00022692"/>
    </source>
</evidence>
<comment type="similarity">
    <text evidence="8 9">Belongs to the TonB-dependent receptor family.</text>
</comment>
<dbReference type="KEGG" id="ark:D6B99_17065"/>
<evidence type="ECO:0000256" key="3">
    <source>
        <dbReference type="ARBA" id="ARBA00022452"/>
    </source>
</evidence>
<dbReference type="Gene3D" id="2.60.40.1120">
    <property type="entry name" value="Carboxypeptidase-like, regulatory domain"/>
    <property type="match status" value="1"/>
</dbReference>
<evidence type="ECO:0000259" key="12">
    <source>
        <dbReference type="Pfam" id="PF00593"/>
    </source>
</evidence>
<dbReference type="Pfam" id="PF13715">
    <property type="entry name" value="CarbopepD_reg_2"/>
    <property type="match status" value="1"/>
</dbReference>
<keyword evidence="2 8" id="KW-0813">Transport</keyword>
<reference evidence="14 15" key="1">
    <citation type="submission" date="2018-09" db="EMBL/GenBank/DDBJ databases">
        <title>Arachidicoccus sp. nov., a bacterium isolated from soil.</title>
        <authorList>
            <person name="Weon H.-Y."/>
            <person name="Kwon S.-W."/>
            <person name="Lee S.A."/>
        </authorList>
    </citation>
    <scope>NUCLEOTIDE SEQUENCE [LARGE SCALE GENOMIC DNA]</scope>
    <source>
        <strain evidence="14 15">KIS59-12</strain>
    </source>
</reference>
<dbReference type="Gene3D" id="2.40.170.20">
    <property type="entry name" value="TonB-dependent receptor, beta-barrel domain"/>
    <property type="match status" value="1"/>
</dbReference>
<keyword evidence="15" id="KW-1185">Reference proteome</keyword>
<dbReference type="OrthoDB" id="609136at2"/>
<keyword evidence="11" id="KW-0732">Signal</keyword>
<dbReference type="RefSeq" id="WP_119990665.1">
    <property type="nucleotide sequence ID" value="NZ_CP032489.1"/>
</dbReference>
<sequence>MRQKLLLLLCFGMFLFAGKAFSQDISVSGTVKNAKGEAIAAASILVKGTKQGAITNSQGEFSLKVKNGDYLVISAISYETQTVKVNSSEMDVILKEQDAALTEVVVTALGRSLNKAKIGYSTIAFTADQISKNAPVGLLDNLAGKVPGAQISNIGGPGSSTKVILRGYGAIAGGSNAPLLVIDGVPLANNSPAGSDNTDFGNGINDINPDDVESENFLLGTAATAIYGSLAKNGAIIITTKQGKAGNLKIAYNGGINFSKVGKLPKMQDQFGNGWGFEFIPGENGSWGPKLDGVVRPWGSVVDNSQLIKPFSFINNNIRDFYTTGVEGNNNVSLSGGNEHNRFYFSYGNVSSNGVIPTQSDLLQRNTFSIKTNTNYGKFSFNSFFNYINRKQNAPNTGQASANGGGVFESLLQIPVDLPIKDFQLYKNKFFNVDNYFTPYAENPYYGLNENGDQQRSDRLLGNLEAKYEFTPSFSALYRLGGDFENTRTQSWNQPNAPASGSWNGPNPTNTEGATRKVDPGSYEKYNQFYGTINMDFIVEYKHDLSNTLNLDIIGGGNYYQNSYEATDALVTNLVIPGFFNLSNSNQPPTATGSTTRSRSVGLYSQATLAFKNQLYLTGNVRNDWFSTLPIEKNSVFYPGANLSWVASNTFDLSNSSISYLKLRAAYGVTGSAPSAYQTYNVLNATNIGLGFGSLTSPFNGVSSFLVSNNIPNSQLKPIITKELEGGFEIKALHDRIGLDATFYHRITQNQIFQVPVAPSTGYTTLVQNLGHVRNQGIEIAFNATPIKSNNFEWNINYSFAKNWNKVLDLTGGSPNPILNTAYDAELRAVVGKSVAEIYAPTPQLSPSGQIVVSPTTGFPLVNTTPNTADNNITKRDYGSALYKYTMGFYNSWRYKDVSFDFALDYRFGGVMYSGTSDLLNFVGNAYNTTYNERKPFIVPNSVVANTDGSGKTTYSENTIAIPSEDMYDYYYPTKNPALAYDSRIISKSFLKLRSVNLSYSLPSTWANGIRVNKILVGIYAKNLLLWTPASNAFVDPEATNYGTDLNGELGEFRTAPLEKEFGFVLKVLF</sequence>
<dbReference type="InterPro" id="IPR037066">
    <property type="entry name" value="Plug_dom_sf"/>
</dbReference>
<dbReference type="InterPro" id="IPR036942">
    <property type="entry name" value="Beta-barrel_TonB_sf"/>
</dbReference>
<evidence type="ECO:0000256" key="2">
    <source>
        <dbReference type="ARBA" id="ARBA00022448"/>
    </source>
</evidence>
<feature type="chain" id="PRO_5017253511" evidence="11">
    <location>
        <begin position="23"/>
        <end position="1070"/>
    </location>
</feature>
<protein>
    <submittedName>
        <fullName evidence="14">SusC/RagA family TonB-linked outer membrane protein</fullName>
    </submittedName>
</protein>
<dbReference type="InterPro" id="IPR008969">
    <property type="entry name" value="CarboxyPept-like_regulatory"/>
</dbReference>
<dbReference type="InterPro" id="IPR023996">
    <property type="entry name" value="TonB-dep_OMP_SusC/RagA"/>
</dbReference>
<evidence type="ECO:0000313" key="14">
    <source>
        <dbReference type="EMBL" id="AYD49182.1"/>
    </source>
</evidence>
<dbReference type="InterPro" id="IPR039426">
    <property type="entry name" value="TonB-dep_rcpt-like"/>
</dbReference>
<evidence type="ECO:0000313" key="15">
    <source>
        <dbReference type="Proteomes" id="UP000266118"/>
    </source>
</evidence>
<feature type="domain" description="TonB-dependent receptor plug" evidence="13">
    <location>
        <begin position="116"/>
        <end position="234"/>
    </location>
</feature>
<accession>A0A386HU27</accession>
<gene>
    <name evidence="14" type="ORF">D6B99_17065</name>
</gene>
<evidence type="ECO:0000256" key="7">
    <source>
        <dbReference type="ARBA" id="ARBA00023237"/>
    </source>
</evidence>
<feature type="signal peptide" evidence="11">
    <location>
        <begin position="1"/>
        <end position="22"/>
    </location>
</feature>
<evidence type="ECO:0000256" key="6">
    <source>
        <dbReference type="ARBA" id="ARBA00023136"/>
    </source>
</evidence>
<dbReference type="EMBL" id="CP032489">
    <property type="protein sequence ID" value="AYD49182.1"/>
    <property type="molecule type" value="Genomic_DNA"/>
</dbReference>
<evidence type="ECO:0000256" key="8">
    <source>
        <dbReference type="PROSITE-ProRule" id="PRU01360"/>
    </source>
</evidence>
<dbReference type="InterPro" id="IPR000531">
    <property type="entry name" value="Beta-barrel_TonB"/>
</dbReference>
<feature type="domain" description="TonB-dependent receptor-like beta-barrel" evidence="12">
    <location>
        <begin position="428"/>
        <end position="809"/>
    </location>
</feature>
<keyword evidence="3 8" id="KW-1134">Transmembrane beta strand</keyword>
<dbReference type="Proteomes" id="UP000266118">
    <property type="component" value="Chromosome"/>
</dbReference>
<keyword evidence="4 8" id="KW-0812">Transmembrane</keyword>
<keyword evidence="5 9" id="KW-0798">TonB box</keyword>
<dbReference type="PROSITE" id="PS52016">
    <property type="entry name" value="TONB_DEPENDENT_REC_3"/>
    <property type="match status" value="1"/>
</dbReference>
<organism evidence="14 15">
    <name type="scientific">Arachidicoccus soli</name>
    <dbReference type="NCBI Taxonomy" id="2341117"/>
    <lineage>
        <taxon>Bacteria</taxon>
        <taxon>Pseudomonadati</taxon>
        <taxon>Bacteroidota</taxon>
        <taxon>Chitinophagia</taxon>
        <taxon>Chitinophagales</taxon>
        <taxon>Chitinophagaceae</taxon>
        <taxon>Arachidicoccus</taxon>
    </lineage>
</organism>
<dbReference type="SUPFAM" id="SSF56935">
    <property type="entry name" value="Porins"/>
    <property type="match status" value="1"/>
</dbReference>
<keyword evidence="6 8" id="KW-0472">Membrane</keyword>
<feature type="compositionally biased region" description="Polar residues" evidence="10">
    <location>
        <begin position="488"/>
        <end position="513"/>
    </location>
</feature>
<dbReference type="Pfam" id="PF00593">
    <property type="entry name" value="TonB_dep_Rec_b-barrel"/>
    <property type="match status" value="1"/>
</dbReference>
<feature type="region of interest" description="Disordered" evidence="10">
    <location>
        <begin position="488"/>
        <end position="519"/>
    </location>
</feature>
<dbReference type="Gene3D" id="2.170.130.10">
    <property type="entry name" value="TonB-dependent receptor, plug domain"/>
    <property type="match status" value="1"/>
</dbReference>